<name>A0A8X8WE06_SALSN</name>
<comment type="similarity">
    <text evidence="1">Belongs to the iron/ascorbate-dependent oxidoreductase family.</text>
</comment>
<accession>A0A8X8WE06</accession>
<sequence length="570" mass="64020">MKLGRSLFQILSEALGLEANHLVDTKCADGVGMLLHYYPECPQTELTLGVSKHADNDFLTVRLTDQVRGQQVLYQNQWVDVPFVPGALVVIIGDLLQLVTNDRFVSTEHRVVVNSSCSRVSAACFLRYNAIRSTQLCTPIEGLVSEDNPPRYRATTLEEFVSAEHRVLVNSWSSRVSIACFFRDGTIRSTKLYCPIEELVSEGINFQSNMATPNLYSRETEVKAFDDTKTGVKGLVQSGITQVPKFFINLQIDPQQSLINSHNAQFEFPLIDLEGVGDDPIKREAVVDAVREASGTWGFFQVINHGISEAVLEDMIDGVRRFFGQDDEEKKKWYTRDLKSRVVYNSNFDLYSAPSANWRDTVYCEMALDLPQPEELPAVCSDIMIEYTKQVLKLGRSMFQLLSEALGLKADHLVDMKCADGIAMLLHYYPECPQPELTLGTSKHADSDFLTVMLTDQVGGLQVLYQNQWVDVPFVVGALVVNIGDLLQLVSNDRFVSAEHRVLVNSSSSRVSVACFFRDPIWSMELYRPIEELVSEDNPTRYRATTLAEYITHVHSKGLDGTSALSHFQV</sequence>
<keyword evidence="2" id="KW-0479">Metal-binding</keyword>
<keyword evidence="5" id="KW-0408">Iron</keyword>
<feature type="domain" description="Fe2OG dioxygenase" evidence="6">
    <location>
        <begin position="420"/>
        <end position="520"/>
    </location>
</feature>
<evidence type="ECO:0000256" key="3">
    <source>
        <dbReference type="ARBA" id="ARBA00022896"/>
    </source>
</evidence>
<keyword evidence="4" id="KW-0560">Oxidoreductase</keyword>
<keyword evidence="3" id="KW-0847">Vitamin C</keyword>
<dbReference type="GO" id="GO:0031418">
    <property type="term" value="F:L-ascorbic acid binding"/>
    <property type="evidence" value="ECO:0007669"/>
    <property type="project" value="UniProtKB-KW"/>
</dbReference>
<dbReference type="GO" id="GO:0016706">
    <property type="term" value="F:2-oxoglutarate-dependent dioxygenase activity"/>
    <property type="evidence" value="ECO:0007669"/>
    <property type="project" value="UniProtKB-ARBA"/>
</dbReference>
<evidence type="ECO:0000313" key="8">
    <source>
        <dbReference type="Proteomes" id="UP000298416"/>
    </source>
</evidence>
<dbReference type="Proteomes" id="UP000298416">
    <property type="component" value="Unassembled WGS sequence"/>
</dbReference>
<dbReference type="EMBL" id="PNBA02000018">
    <property type="protein sequence ID" value="KAG6393405.1"/>
    <property type="molecule type" value="Genomic_DNA"/>
</dbReference>
<dbReference type="GO" id="GO:0009805">
    <property type="term" value="P:coumarin biosynthetic process"/>
    <property type="evidence" value="ECO:0007669"/>
    <property type="project" value="UniProtKB-ARBA"/>
</dbReference>
<reference evidence="7" key="1">
    <citation type="submission" date="2018-01" db="EMBL/GenBank/DDBJ databases">
        <authorList>
            <person name="Mao J.F."/>
        </authorList>
    </citation>
    <scope>NUCLEOTIDE SEQUENCE</scope>
    <source>
        <strain evidence="7">Huo1</strain>
        <tissue evidence="7">Leaf</tissue>
    </source>
</reference>
<dbReference type="InterPro" id="IPR005123">
    <property type="entry name" value="Oxoglu/Fe-dep_dioxygenase_dom"/>
</dbReference>
<evidence type="ECO:0000256" key="2">
    <source>
        <dbReference type="ARBA" id="ARBA00022723"/>
    </source>
</evidence>
<dbReference type="InterPro" id="IPR044861">
    <property type="entry name" value="IPNS-like_FE2OG_OXY"/>
</dbReference>
<dbReference type="AlphaFoldDB" id="A0A8X8WE06"/>
<dbReference type="PANTHER" id="PTHR10209:SF791">
    <property type="entry name" value="1-AMINOCYCLOPROPANE-1-CARBOXYLATE OXIDASE HOMOLOG 1"/>
    <property type="match status" value="1"/>
</dbReference>
<dbReference type="InterPro" id="IPR026992">
    <property type="entry name" value="DIOX_N"/>
</dbReference>
<gene>
    <name evidence="7" type="ORF">SASPL_147646</name>
</gene>
<dbReference type="InterPro" id="IPR027443">
    <property type="entry name" value="IPNS-like_sf"/>
</dbReference>
<keyword evidence="8" id="KW-1185">Reference proteome</keyword>
<dbReference type="SUPFAM" id="SSF51197">
    <property type="entry name" value="Clavaminate synthase-like"/>
    <property type="match status" value="2"/>
</dbReference>
<protein>
    <recommendedName>
        <fullName evidence="6">Fe2OG dioxygenase domain-containing protein</fullName>
    </recommendedName>
</protein>
<evidence type="ECO:0000313" key="7">
    <source>
        <dbReference type="EMBL" id="KAG6393405.1"/>
    </source>
</evidence>
<dbReference type="PROSITE" id="PS51471">
    <property type="entry name" value="FE2OG_OXY"/>
    <property type="match status" value="2"/>
</dbReference>
<evidence type="ECO:0000259" key="6">
    <source>
        <dbReference type="PROSITE" id="PS51471"/>
    </source>
</evidence>
<dbReference type="GO" id="GO:0046872">
    <property type="term" value="F:metal ion binding"/>
    <property type="evidence" value="ECO:0007669"/>
    <property type="project" value="UniProtKB-KW"/>
</dbReference>
<dbReference type="Pfam" id="PF14226">
    <property type="entry name" value="DIOX_N"/>
    <property type="match status" value="1"/>
</dbReference>
<dbReference type="PANTHER" id="PTHR10209">
    <property type="entry name" value="OXIDOREDUCTASE, 2OG-FE II OXYGENASE FAMILY PROTEIN"/>
    <property type="match status" value="1"/>
</dbReference>
<dbReference type="Pfam" id="PF03171">
    <property type="entry name" value="2OG-FeII_Oxy"/>
    <property type="match status" value="2"/>
</dbReference>
<evidence type="ECO:0000256" key="4">
    <source>
        <dbReference type="ARBA" id="ARBA00023002"/>
    </source>
</evidence>
<dbReference type="FunFam" id="2.60.120.330:FF:000005">
    <property type="entry name" value="1-aminocyclopropane-1-carboxylate oxidase homolog 1"/>
    <property type="match status" value="1"/>
</dbReference>
<evidence type="ECO:0000256" key="5">
    <source>
        <dbReference type="ARBA" id="ARBA00023004"/>
    </source>
</evidence>
<dbReference type="GO" id="GO:0002238">
    <property type="term" value="P:response to molecule of fungal origin"/>
    <property type="evidence" value="ECO:0007669"/>
    <property type="project" value="UniProtKB-ARBA"/>
</dbReference>
<dbReference type="Gene3D" id="2.60.120.330">
    <property type="entry name" value="B-lactam Antibiotic, Isopenicillin N Synthase, Chain"/>
    <property type="match status" value="2"/>
</dbReference>
<evidence type="ECO:0000256" key="1">
    <source>
        <dbReference type="ARBA" id="ARBA00008056"/>
    </source>
</evidence>
<proteinExistence type="inferred from homology"/>
<feature type="domain" description="Fe2OG dioxygenase" evidence="6">
    <location>
        <begin position="27"/>
        <end position="128"/>
    </location>
</feature>
<comment type="caution">
    <text evidence="7">The sequence shown here is derived from an EMBL/GenBank/DDBJ whole genome shotgun (WGS) entry which is preliminary data.</text>
</comment>
<reference evidence="7" key="2">
    <citation type="submission" date="2020-08" db="EMBL/GenBank/DDBJ databases">
        <title>Plant Genome Project.</title>
        <authorList>
            <person name="Zhang R.-G."/>
        </authorList>
    </citation>
    <scope>NUCLEOTIDE SEQUENCE</scope>
    <source>
        <strain evidence="7">Huo1</strain>
        <tissue evidence="7">Leaf</tissue>
    </source>
</reference>
<organism evidence="7">
    <name type="scientific">Salvia splendens</name>
    <name type="common">Scarlet sage</name>
    <dbReference type="NCBI Taxonomy" id="180675"/>
    <lineage>
        <taxon>Eukaryota</taxon>
        <taxon>Viridiplantae</taxon>
        <taxon>Streptophyta</taxon>
        <taxon>Embryophyta</taxon>
        <taxon>Tracheophyta</taxon>
        <taxon>Spermatophyta</taxon>
        <taxon>Magnoliopsida</taxon>
        <taxon>eudicotyledons</taxon>
        <taxon>Gunneridae</taxon>
        <taxon>Pentapetalae</taxon>
        <taxon>asterids</taxon>
        <taxon>lamiids</taxon>
        <taxon>Lamiales</taxon>
        <taxon>Lamiaceae</taxon>
        <taxon>Nepetoideae</taxon>
        <taxon>Mentheae</taxon>
        <taxon>Salviinae</taxon>
        <taxon>Salvia</taxon>
        <taxon>Salvia subgen. Calosphace</taxon>
        <taxon>core Calosphace</taxon>
    </lineage>
</organism>